<dbReference type="InterPro" id="IPR003439">
    <property type="entry name" value="ABC_transporter-like_ATP-bd"/>
</dbReference>
<evidence type="ECO:0000256" key="1">
    <source>
        <dbReference type="ARBA" id="ARBA00005417"/>
    </source>
</evidence>
<dbReference type="GO" id="GO:0005524">
    <property type="term" value="F:ATP binding"/>
    <property type="evidence" value="ECO:0007669"/>
    <property type="project" value="UniProtKB-KW"/>
</dbReference>
<proteinExistence type="inferred from homology"/>
<dbReference type="AlphaFoldDB" id="A0A7W8H9Z8"/>
<dbReference type="Pfam" id="PF08352">
    <property type="entry name" value="oligo_HPY"/>
    <property type="match status" value="1"/>
</dbReference>
<dbReference type="Pfam" id="PF00005">
    <property type="entry name" value="ABC_tran"/>
    <property type="match status" value="1"/>
</dbReference>
<dbReference type="CDD" id="cd03257">
    <property type="entry name" value="ABC_NikE_OppD_transporters"/>
    <property type="match status" value="1"/>
</dbReference>
<dbReference type="Gene3D" id="3.40.50.300">
    <property type="entry name" value="P-loop containing nucleotide triphosphate hydrolases"/>
    <property type="match status" value="1"/>
</dbReference>
<organism evidence="6 7">
    <name type="scientific">Catenibacillus scindens</name>
    <dbReference type="NCBI Taxonomy" id="673271"/>
    <lineage>
        <taxon>Bacteria</taxon>
        <taxon>Bacillati</taxon>
        <taxon>Bacillota</taxon>
        <taxon>Clostridia</taxon>
        <taxon>Lachnospirales</taxon>
        <taxon>Lachnospiraceae</taxon>
        <taxon>Catenibacillus</taxon>
    </lineage>
</organism>
<keyword evidence="4 6" id="KW-0067">ATP-binding</keyword>
<comment type="caution">
    <text evidence="6">The sequence shown here is derived from an EMBL/GenBank/DDBJ whole genome shotgun (WGS) entry which is preliminary data.</text>
</comment>
<protein>
    <submittedName>
        <fullName evidence="6">Peptide/nickel transport system ATP-binding protein</fullName>
    </submittedName>
</protein>
<dbReference type="NCBIfam" id="TIGR01727">
    <property type="entry name" value="oligo_HPY"/>
    <property type="match status" value="1"/>
</dbReference>
<name>A0A7W8H9Z8_9FIRM</name>
<sequence>MALIEVKHLKKYFNTAGGILHAVDDVTLNIEKSTTLGIVGESGCGKSTLGRTIIRLLEPTSGEVCFKGENITSLSNKEFKHLRVGMQMIFQDPYASLDPRMSVSQLIAEPIQTYKLTSSKQELEKRVSDLMDTVGLAARLKNSYPHELDGGRRQRIGIARALSLNPDFIVCDEPVSALDVSIQAQVLNLLQDLQKERNLTYMFITHDMSVVKHISDEICVMYLGQVVEKCQAKELFKRPLHPYSKALLSAIPIPNIHVKQHKIEMKGELTSPIDPKPCCRFAPRCPYAKDQCFASEPQLTDCGNHHYVLCHRVNEI</sequence>
<accession>A0A7W8H9Z8</accession>
<dbReference type="PANTHER" id="PTHR43776">
    <property type="entry name" value="TRANSPORT ATP-BINDING PROTEIN"/>
    <property type="match status" value="1"/>
</dbReference>
<evidence type="ECO:0000313" key="7">
    <source>
        <dbReference type="Proteomes" id="UP000543642"/>
    </source>
</evidence>
<keyword evidence="7" id="KW-1185">Reference proteome</keyword>
<evidence type="ECO:0000256" key="2">
    <source>
        <dbReference type="ARBA" id="ARBA00022448"/>
    </source>
</evidence>
<keyword evidence="2" id="KW-0813">Transport</keyword>
<dbReference type="GO" id="GO:0016887">
    <property type="term" value="F:ATP hydrolysis activity"/>
    <property type="evidence" value="ECO:0007669"/>
    <property type="project" value="InterPro"/>
</dbReference>
<evidence type="ECO:0000256" key="3">
    <source>
        <dbReference type="ARBA" id="ARBA00022741"/>
    </source>
</evidence>
<comment type="similarity">
    <text evidence="1">Belongs to the ABC transporter superfamily.</text>
</comment>
<dbReference type="SUPFAM" id="SSF52540">
    <property type="entry name" value="P-loop containing nucleoside triphosphate hydrolases"/>
    <property type="match status" value="1"/>
</dbReference>
<dbReference type="PANTHER" id="PTHR43776:SF8">
    <property type="entry name" value="ABC TRANSPORTER, ATP-BINDING PROTEIN"/>
    <property type="match status" value="1"/>
</dbReference>
<dbReference type="Proteomes" id="UP000543642">
    <property type="component" value="Unassembled WGS sequence"/>
</dbReference>
<evidence type="ECO:0000259" key="5">
    <source>
        <dbReference type="PROSITE" id="PS50893"/>
    </source>
</evidence>
<evidence type="ECO:0000313" key="6">
    <source>
        <dbReference type="EMBL" id="MBB5264629.1"/>
    </source>
</evidence>
<dbReference type="RefSeq" id="WP_183773413.1">
    <property type="nucleotide sequence ID" value="NZ_JACHFW010000006.1"/>
</dbReference>
<dbReference type="InterPro" id="IPR003593">
    <property type="entry name" value="AAA+_ATPase"/>
</dbReference>
<reference evidence="6 7" key="1">
    <citation type="submission" date="2020-08" db="EMBL/GenBank/DDBJ databases">
        <title>Genomic Encyclopedia of Type Strains, Phase IV (KMG-IV): sequencing the most valuable type-strain genomes for metagenomic binning, comparative biology and taxonomic classification.</title>
        <authorList>
            <person name="Goeker M."/>
        </authorList>
    </citation>
    <scope>NUCLEOTIDE SEQUENCE [LARGE SCALE GENOMIC DNA]</scope>
    <source>
        <strain evidence="6 7">DSM 106146</strain>
    </source>
</reference>
<dbReference type="SMART" id="SM00382">
    <property type="entry name" value="AAA"/>
    <property type="match status" value="1"/>
</dbReference>
<gene>
    <name evidence="6" type="ORF">HNP82_001757</name>
</gene>
<dbReference type="EMBL" id="JACHFW010000006">
    <property type="protein sequence ID" value="MBB5264629.1"/>
    <property type="molecule type" value="Genomic_DNA"/>
</dbReference>
<evidence type="ECO:0000256" key="4">
    <source>
        <dbReference type="ARBA" id="ARBA00022840"/>
    </source>
</evidence>
<dbReference type="GO" id="GO:0015833">
    <property type="term" value="P:peptide transport"/>
    <property type="evidence" value="ECO:0007669"/>
    <property type="project" value="InterPro"/>
</dbReference>
<keyword evidence="3" id="KW-0547">Nucleotide-binding</keyword>
<dbReference type="GO" id="GO:0055085">
    <property type="term" value="P:transmembrane transport"/>
    <property type="evidence" value="ECO:0007669"/>
    <property type="project" value="UniProtKB-ARBA"/>
</dbReference>
<dbReference type="PROSITE" id="PS50893">
    <property type="entry name" value="ABC_TRANSPORTER_2"/>
    <property type="match status" value="1"/>
</dbReference>
<dbReference type="InterPro" id="IPR027417">
    <property type="entry name" value="P-loop_NTPase"/>
</dbReference>
<dbReference type="FunFam" id="3.40.50.300:FF:000016">
    <property type="entry name" value="Oligopeptide ABC transporter ATP-binding component"/>
    <property type="match status" value="1"/>
</dbReference>
<feature type="domain" description="ABC transporter" evidence="5">
    <location>
        <begin position="4"/>
        <end position="248"/>
    </location>
</feature>
<dbReference type="InterPro" id="IPR013563">
    <property type="entry name" value="Oligopep_ABC_C"/>
</dbReference>
<dbReference type="InterPro" id="IPR050319">
    <property type="entry name" value="ABC_transp_ATP-bind"/>
</dbReference>